<keyword evidence="5" id="KW-1133">Transmembrane helix</keyword>
<dbReference type="EMBL" id="JAWXYG010000001">
    <property type="protein sequence ID" value="KAK4285222.1"/>
    <property type="molecule type" value="Genomic_DNA"/>
</dbReference>
<dbReference type="Proteomes" id="UP001293593">
    <property type="component" value="Unassembled WGS sequence"/>
</dbReference>
<reference evidence="7" key="1">
    <citation type="submission" date="2023-10" db="EMBL/GenBank/DDBJ databases">
        <title>Chromosome-level genome of the transformable northern wattle, Acacia crassicarpa.</title>
        <authorList>
            <person name="Massaro I."/>
            <person name="Sinha N.R."/>
            <person name="Poethig S."/>
            <person name="Leichty A.R."/>
        </authorList>
    </citation>
    <scope>NUCLEOTIDE SEQUENCE</scope>
    <source>
        <strain evidence="7">Acra3RX</strain>
        <tissue evidence="7">Leaf</tissue>
    </source>
</reference>
<dbReference type="InterPro" id="IPR008978">
    <property type="entry name" value="HSP20-like_chaperone"/>
</dbReference>
<dbReference type="PANTHER" id="PTHR11527">
    <property type="entry name" value="HEAT-SHOCK PROTEIN 20 FAMILY MEMBER"/>
    <property type="match status" value="1"/>
</dbReference>
<feature type="compositionally biased region" description="Basic and acidic residues" evidence="4">
    <location>
        <begin position="308"/>
        <end position="351"/>
    </location>
</feature>
<dbReference type="CDD" id="cd06464">
    <property type="entry name" value="ACD_sHsps-like"/>
    <property type="match status" value="1"/>
</dbReference>
<keyword evidence="5" id="KW-0812">Transmembrane</keyword>
<dbReference type="SUPFAM" id="SSF49764">
    <property type="entry name" value="HSP20-like chaperones"/>
    <property type="match status" value="1"/>
</dbReference>
<feature type="compositionally biased region" description="Basic and acidic residues" evidence="4">
    <location>
        <begin position="218"/>
        <end position="273"/>
    </location>
</feature>
<evidence type="ECO:0000313" key="7">
    <source>
        <dbReference type="EMBL" id="KAK4285222.1"/>
    </source>
</evidence>
<evidence type="ECO:0000313" key="8">
    <source>
        <dbReference type="Proteomes" id="UP001293593"/>
    </source>
</evidence>
<sequence length="474" mass="52785">MAMMRPRRPTLRTQPSFRPAYQDFKPKSEMSENPEAHLLLVHLPGFTRERVRVQYDYGSRLVRVSGERPIDGGNRRSRFKEAYPVPQNCNVNQIQSNFRQGILTIIMPKNIITQPEVKPTQEQAIAGSPTQKAEPAIPPKSATTQEETRDYQKTASSPSSSGKGPGDKKTTPSQSPVIDNQKPEKELTTAVAEKKAEGMPQKVTEETEPKPTLQLDQGKVEDEKPKKVQQEVDEKPQKGQEETEAKLKLEKAPRNKMDDEKPRKGQEETEPKPTSEMVPSKPLDEKPERGQEGTNQNATYASIPAEQSGEKPGERRGEDAEKERISDKEIIEEGEERISNKEIIEEGKPSESIKTGNGVKEKSMVTVTEKEITERRELVKAGEHSGPKIPEKGKKTTRKYKAEAPAEEWNLNDGMMGAIGNGIKEVTISASQAITRIAEGKWDNDDKPLLLNIGASILVLAAVGVYALYRFTSS</sequence>
<accession>A0AAE1N9E0</accession>
<feature type="region of interest" description="Disordered" evidence="4">
    <location>
        <begin position="1"/>
        <end position="20"/>
    </location>
</feature>
<feature type="compositionally biased region" description="Basic and acidic residues" evidence="4">
    <location>
        <begin position="181"/>
        <end position="209"/>
    </location>
</feature>
<evidence type="ECO:0000256" key="4">
    <source>
        <dbReference type="SAM" id="MobiDB-lite"/>
    </source>
</evidence>
<keyword evidence="8" id="KW-1185">Reference proteome</keyword>
<feature type="transmembrane region" description="Helical" evidence="5">
    <location>
        <begin position="449"/>
        <end position="469"/>
    </location>
</feature>
<feature type="region of interest" description="Disordered" evidence="4">
    <location>
        <begin position="120"/>
        <end position="361"/>
    </location>
</feature>
<feature type="compositionally biased region" description="Polar residues" evidence="4">
    <location>
        <begin position="120"/>
        <end position="131"/>
    </location>
</feature>
<evidence type="ECO:0000256" key="3">
    <source>
        <dbReference type="RuleBase" id="RU003616"/>
    </source>
</evidence>
<dbReference type="PROSITE" id="PS01031">
    <property type="entry name" value="SHSP"/>
    <property type="match status" value="1"/>
</dbReference>
<dbReference type="InterPro" id="IPR031107">
    <property type="entry name" value="Small_HSP"/>
</dbReference>
<dbReference type="InterPro" id="IPR002068">
    <property type="entry name" value="A-crystallin/Hsp20_dom"/>
</dbReference>
<dbReference type="Pfam" id="PF00011">
    <property type="entry name" value="HSP20"/>
    <property type="match status" value="1"/>
</dbReference>
<evidence type="ECO:0000256" key="5">
    <source>
        <dbReference type="SAM" id="Phobius"/>
    </source>
</evidence>
<evidence type="ECO:0000256" key="2">
    <source>
        <dbReference type="PROSITE-ProRule" id="PRU00285"/>
    </source>
</evidence>
<evidence type="ECO:0000259" key="6">
    <source>
        <dbReference type="PROSITE" id="PS01031"/>
    </source>
</evidence>
<keyword evidence="1" id="KW-0346">Stress response</keyword>
<dbReference type="Gene3D" id="2.60.40.790">
    <property type="match status" value="1"/>
</dbReference>
<feature type="compositionally biased region" description="Basic residues" evidence="4">
    <location>
        <begin position="1"/>
        <end position="10"/>
    </location>
</feature>
<comment type="similarity">
    <text evidence="2 3">Belongs to the small heat shock protein (HSP20) family.</text>
</comment>
<feature type="compositionally biased region" description="Basic and acidic residues" evidence="4">
    <location>
        <begin position="282"/>
        <end position="291"/>
    </location>
</feature>
<dbReference type="AlphaFoldDB" id="A0AAE1N9E0"/>
<proteinExistence type="inferred from homology"/>
<gene>
    <name evidence="7" type="ORF">QN277_001949</name>
</gene>
<feature type="domain" description="SHSP" evidence="6">
    <location>
        <begin position="19"/>
        <end position="128"/>
    </location>
</feature>
<comment type="caution">
    <text evidence="7">The sequence shown here is derived from an EMBL/GenBank/DDBJ whole genome shotgun (WGS) entry which is preliminary data.</text>
</comment>
<evidence type="ECO:0000256" key="1">
    <source>
        <dbReference type="ARBA" id="ARBA00023016"/>
    </source>
</evidence>
<name>A0AAE1N9E0_9FABA</name>
<keyword evidence="5" id="KW-0472">Membrane</keyword>
<protein>
    <recommendedName>
        <fullName evidence="6">SHSP domain-containing protein</fullName>
    </recommendedName>
</protein>
<organism evidence="7 8">
    <name type="scientific">Acacia crassicarpa</name>
    <name type="common">northern wattle</name>
    <dbReference type="NCBI Taxonomy" id="499986"/>
    <lineage>
        <taxon>Eukaryota</taxon>
        <taxon>Viridiplantae</taxon>
        <taxon>Streptophyta</taxon>
        <taxon>Embryophyta</taxon>
        <taxon>Tracheophyta</taxon>
        <taxon>Spermatophyta</taxon>
        <taxon>Magnoliopsida</taxon>
        <taxon>eudicotyledons</taxon>
        <taxon>Gunneridae</taxon>
        <taxon>Pentapetalae</taxon>
        <taxon>rosids</taxon>
        <taxon>fabids</taxon>
        <taxon>Fabales</taxon>
        <taxon>Fabaceae</taxon>
        <taxon>Caesalpinioideae</taxon>
        <taxon>mimosoid clade</taxon>
        <taxon>Acacieae</taxon>
        <taxon>Acacia</taxon>
    </lineage>
</organism>